<keyword evidence="3" id="KW-1185">Reference proteome</keyword>
<dbReference type="RefSeq" id="WP_054788404.1">
    <property type="nucleotide sequence ID" value="NZ_JAJUIE010000004.1"/>
</dbReference>
<sequence length="158" mass="18876">MNKFKLYHPLIMACFYFALLLFFGYVDFIMNNPDQAILTINGFRIHLFMVILIIGFIGFSSFLIVYTYYYQKWNKGNPLSLKPPEINEEDEGTQHIYTIATKRIYMFYTTVIPILTLIAFYLHMISFELSANMVVYVLLSILTIHYFLYYKVIWDFMK</sequence>
<proteinExistence type="predicted"/>
<accession>A0A317KVC0</accession>
<evidence type="ECO:0000313" key="3">
    <source>
        <dbReference type="Proteomes" id="UP000245624"/>
    </source>
</evidence>
<dbReference type="OrthoDB" id="2426546at2"/>
<dbReference type="Proteomes" id="UP000245624">
    <property type="component" value="Unassembled WGS sequence"/>
</dbReference>
<gene>
    <name evidence="2" type="ORF">DLJ74_17170</name>
</gene>
<evidence type="ECO:0000256" key="1">
    <source>
        <dbReference type="SAM" id="Phobius"/>
    </source>
</evidence>
<comment type="caution">
    <text evidence="2">The sequence shown here is derived from an EMBL/GenBank/DDBJ whole genome shotgun (WGS) entry which is preliminary data.</text>
</comment>
<name>A0A317KVC0_9BACI</name>
<reference evidence="2 3" key="1">
    <citation type="submission" date="2018-05" db="EMBL/GenBank/DDBJ databases">
        <title>Genomic analysis of Gracilibacillus dipsosauri DD1 reveals novel features of a salt-tolerant amylase.</title>
        <authorList>
            <person name="Deutch C.E."/>
            <person name="Yang S."/>
        </authorList>
    </citation>
    <scope>NUCLEOTIDE SEQUENCE [LARGE SCALE GENOMIC DNA]</scope>
    <source>
        <strain evidence="2 3">DD1</strain>
    </source>
</reference>
<evidence type="ECO:0000313" key="2">
    <source>
        <dbReference type="EMBL" id="PWU67296.1"/>
    </source>
</evidence>
<organism evidence="2 3">
    <name type="scientific">Gracilibacillus dipsosauri</name>
    <dbReference type="NCBI Taxonomy" id="178340"/>
    <lineage>
        <taxon>Bacteria</taxon>
        <taxon>Bacillati</taxon>
        <taxon>Bacillota</taxon>
        <taxon>Bacilli</taxon>
        <taxon>Bacillales</taxon>
        <taxon>Bacillaceae</taxon>
        <taxon>Gracilibacillus</taxon>
    </lineage>
</organism>
<feature type="transmembrane region" description="Helical" evidence="1">
    <location>
        <begin position="104"/>
        <end position="123"/>
    </location>
</feature>
<feature type="transmembrane region" description="Helical" evidence="1">
    <location>
        <begin position="45"/>
        <end position="69"/>
    </location>
</feature>
<dbReference type="AlphaFoldDB" id="A0A317KVC0"/>
<keyword evidence="1" id="KW-1133">Transmembrane helix</keyword>
<feature type="transmembrane region" description="Helical" evidence="1">
    <location>
        <begin position="7"/>
        <end position="25"/>
    </location>
</feature>
<dbReference type="EMBL" id="QGTD01000018">
    <property type="protein sequence ID" value="PWU67296.1"/>
    <property type="molecule type" value="Genomic_DNA"/>
</dbReference>
<protein>
    <submittedName>
        <fullName evidence="2">Uncharacterized protein</fullName>
    </submittedName>
</protein>
<feature type="transmembrane region" description="Helical" evidence="1">
    <location>
        <begin position="129"/>
        <end position="149"/>
    </location>
</feature>
<keyword evidence="1" id="KW-0812">Transmembrane</keyword>
<keyword evidence="1" id="KW-0472">Membrane</keyword>